<evidence type="ECO:0000256" key="9">
    <source>
        <dbReference type="SAM" id="MobiDB-lite"/>
    </source>
</evidence>
<dbReference type="RefSeq" id="WP_088215825.1">
    <property type="nucleotide sequence ID" value="NZ_NIPW01000024.1"/>
</dbReference>
<dbReference type="Proteomes" id="UP000196878">
    <property type="component" value="Unassembled WGS sequence"/>
</dbReference>
<dbReference type="InterPro" id="IPR000100">
    <property type="entry name" value="RNase_P"/>
</dbReference>
<sequence length="180" mass="19595">MTPPEPGQDGLVAEPDGGTAAVSSVDQAAVDPAAGGRAQEPLDQHTRQHTGFSILKLRADFLRAAQARRQATSGFLLQARRRAEGEPGEGIRVGFTCSKKVGNAVARNRAKRRLRALARERLPLIGREGWDYVLVGRPGVTTDRPFADLLSDLDAAIASVHRASVHREGPRPERRERRPK</sequence>
<dbReference type="PANTHER" id="PTHR33992">
    <property type="entry name" value="RIBONUCLEASE P PROTEIN COMPONENT"/>
    <property type="match status" value="1"/>
</dbReference>
<keyword evidence="11" id="KW-1185">Reference proteome</keyword>
<comment type="caution">
    <text evidence="10">The sequence shown here is derived from an EMBL/GenBank/DDBJ whole genome shotgun (WGS) entry which is preliminary data.</text>
</comment>
<evidence type="ECO:0000256" key="8">
    <source>
        <dbReference type="NCBIfam" id="TIGR00188"/>
    </source>
</evidence>
<protein>
    <recommendedName>
        <fullName evidence="7 8">Ribonuclease P protein component</fullName>
        <shortName evidence="7">RNase P protein</shortName>
        <shortName evidence="7">RNaseP protein</shortName>
        <ecNumber evidence="7 8">3.1.26.5</ecNumber>
    </recommendedName>
    <alternativeName>
        <fullName evidence="7">Protein C5</fullName>
    </alternativeName>
</protein>
<comment type="catalytic activity">
    <reaction evidence="7">
        <text>Endonucleolytic cleavage of RNA, removing 5'-extranucleotides from tRNA precursor.</text>
        <dbReference type="EC" id="3.1.26.5"/>
    </reaction>
</comment>
<comment type="function">
    <text evidence="1 7">RNaseP catalyzes the removal of the 5'-leader sequence from pre-tRNA to produce the mature 5'-terminus. It can also cleave other RNA substrates such as 4.5S RNA. The protein component plays an auxiliary but essential role in vivo by binding to the 5'-leader sequence and broadening the substrate specificity of the ribozyme.</text>
</comment>
<evidence type="ECO:0000256" key="6">
    <source>
        <dbReference type="ARBA" id="ARBA00022884"/>
    </source>
</evidence>
<dbReference type="InterPro" id="IPR020539">
    <property type="entry name" value="RNase_P_CS"/>
</dbReference>
<dbReference type="GO" id="GO:0004526">
    <property type="term" value="F:ribonuclease P activity"/>
    <property type="evidence" value="ECO:0007669"/>
    <property type="project" value="UniProtKB-UniRule"/>
</dbReference>
<dbReference type="PANTHER" id="PTHR33992:SF1">
    <property type="entry name" value="RIBONUCLEASE P PROTEIN COMPONENT"/>
    <property type="match status" value="1"/>
</dbReference>
<dbReference type="GO" id="GO:0042781">
    <property type="term" value="F:3'-tRNA processing endoribonuclease activity"/>
    <property type="evidence" value="ECO:0007669"/>
    <property type="project" value="TreeGrafter"/>
</dbReference>
<dbReference type="EC" id="3.1.26.5" evidence="7 8"/>
<evidence type="ECO:0000313" key="10">
    <source>
        <dbReference type="EMBL" id="OWJ77034.1"/>
    </source>
</evidence>
<dbReference type="GO" id="GO:0001682">
    <property type="term" value="P:tRNA 5'-leader removal"/>
    <property type="evidence" value="ECO:0007669"/>
    <property type="project" value="UniProtKB-UniRule"/>
</dbReference>
<accession>A0A212AA74</accession>
<keyword evidence="4 7" id="KW-0255">Endonuclease</keyword>
<keyword evidence="3 7" id="KW-0540">Nuclease</keyword>
<dbReference type="GO" id="GO:0000049">
    <property type="term" value="F:tRNA binding"/>
    <property type="evidence" value="ECO:0007669"/>
    <property type="project" value="UniProtKB-UniRule"/>
</dbReference>
<dbReference type="GO" id="GO:0030677">
    <property type="term" value="C:ribonuclease P complex"/>
    <property type="evidence" value="ECO:0007669"/>
    <property type="project" value="TreeGrafter"/>
</dbReference>
<evidence type="ECO:0000256" key="2">
    <source>
        <dbReference type="ARBA" id="ARBA00022694"/>
    </source>
</evidence>
<evidence type="ECO:0000256" key="5">
    <source>
        <dbReference type="ARBA" id="ARBA00022801"/>
    </source>
</evidence>
<reference evidence="10 11" key="1">
    <citation type="submission" date="2016-12" db="EMBL/GenBank/DDBJ databases">
        <title>Comparison of Traditional DNA-DNA Hybridization with In Silico Genomic Analysis.</title>
        <authorList>
            <person name="Nicholson A.C."/>
            <person name="Humrighouse B.W."/>
            <person name="Graziano J."/>
            <person name="Lasker B."/>
            <person name="Whitney A.M."/>
            <person name="Mcquiston J.R."/>
        </authorList>
    </citation>
    <scope>NUCLEOTIDE SEQUENCE [LARGE SCALE GENOMIC DNA]</scope>
    <source>
        <strain evidence="10 11">H2240</strain>
    </source>
</reference>
<dbReference type="PROSITE" id="PS00648">
    <property type="entry name" value="RIBONUCLEASE_P"/>
    <property type="match status" value="1"/>
</dbReference>
<dbReference type="SUPFAM" id="SSF54211">
    <property type="entry name" value="Ribosomal protein S5 domain 2-like"/>
    <property type="match status" value="1"/>
</dbReference>
<feature type="region of interest" description="Disordered" evidence="9">
    <location>
        <begin position="1"/>
        <end position="21"/>
    </location>
</feature>
<comment type="similarity">
    <text evidence="7">Belongs to the RnpA family.</text>
</comment>
<gene>
    <name evidence="7 10" type="primary">rnpA</name>
    <name evidence="10" type="ORF">CDV49_12870</name>
</gene>
<dbReference type="Pfam" id="PF00825">
    <property type="entry name" value="Ribonuclease_P"/>
    <property type="match status" value="1"/>
</dbReference>
<dbReference type="AlphaFoldDB" id="A0A212AA74"/>
<comment type="subunit">
    <text evidence="7">Consists of a catalytic RNA component (M1 or rnpB) and a protein subunit.</text>
</comment>
<evidence type="ECO:0000313" key="11">
    <source>
        <dbReference type="Proteomes" id="UP000196878"/>
    </source>
</evidence>
<keyword evidence="6 7" id="KW-0694">RNA-binding</keyword>
<dbReference type="Gene3D" id="3.30.230.10">
    <property type="match status" value="1"/>
</dbReference>
<proteinExistence type="inferred from homology"/>
<dbReference type="OrthoDB" id="9810867at2"/>
<dbReference type="InterPro" id="IPR020568">
    <property type="entry name" value="Ribosomal_Su5_D2-typ_SF"/>
</dbReference>
<keyword evidence="2 7" id="KW-0819">tRNA processing</keyword>
<dbReference type="HAMAP" id="MF_00227">
    <property type="entry name" value="RNase_P"/>
    <property type="match status" value="1"/>
</dbReference>
<name>A0A212AA74_9RHOB</name>
<dbReference type="NCBIfam" id="TIGR00188">
    <property type="entry name" value="rnpA"/>
    <property type="match status" value="1"/>
</dbReference>
<evidence type="ECO:0000256" key="3">
    <source>
        <dbReference type="ARBA" id="ARBA00022722"/>
    </source>
</evidence>
<evidence type="ECO:0000256" key="4">
    <source>
        <dbReference type="ARBA" id="ARBA00022759"/>
    </source>
</evidence>
<dbReference type="EMBL" id="NIPW01000024">
    <property type="protein sequence ID" value="OWJ77034.1"/>
    <property type="molecule type" value="Genomic_DNA"/>
</dbReference>
<keyword evidence="5 7" id="KW-0378">Hydrolase</keyword>
<organism evidence="10 11">
    <name type="scientific">Haematobacter genomosp. 1</name>
    <dbReference type="NCBI Taxonomy" id="366618"/>
    <lineage>
        <taxon>Bacteria</taxon>
        <taxon>Pseudomonadati</taxon>
        <taxon>Pseudomonadota</taxon>
        <taxon>Alphaproteobacteria</taxon>
        <taxon>Rhodobacterales</taxon>
        <taxon>Paracoccaceae</taxon>
        <taxon>Haematobacter</taxon>
    </lineage>
</organism>
<dbReference type="InterPro" id="IPR014721">
    <property type="entry name" value="Ribsml_uS5_D2-typ_fold_subgr"/>
</dbReference>
<evidence type="ECO:0000256" key="7">
    <source>
        <dbReference type="HAMAP-Rule" id="MF_00227"/>
    </source>
</evidence>
<evidence type="ECO:0000256" key="1">
    <source>
        <dbReference type="ARBA" id="ARBA00002663"/>
    </source>
</evidence>